<reference evidence="29" key="2">
    <citation type="journal article" date="2021" name="World Allergy Organ. J.">
        <title>Chromosome-level assembly of Dermatophagoides farinae genome and transcriptome reveals two novel allergens Der f 37 and Der f 39.</title>
        <authorList>
            <person name="Chen J."/>
            <person name="Cai Z."/>
            <person name="Fan D."/>
            <person name="Hu J."/>
            <person name="Hou Y."/>
            <person name="He Y."/>
            <person name="Zhang Z."/>
            <person name="Zhao Z."/>
            <person name="Gao P."/>
            <person name="Hu W."/>
            <person name="Sun J."/>
            <person name="Li J."/>
            <person name="Ji K."/>
        </authorList>
    </citation>
    <scope>NUCLEOTIDE SEQUENCE</scope>
    <source>
        <strain evidence="29">JKM2019</strain>
    </source>
</reference>
<dbReference type="InterPro" id="IPR036770">
    <property type="entry name" value="Ankyrin_rpt-contain_sf"/>
</dbReference>
<dbReference type="Gene3D" id="1.20.1070.10">
    <property type="entry name" value="Rhodopsin 7-helix transmembrane proteins"/>
    <property type="match status" value="1"/>
</dbReference>
<feature type="repeat" description="ANK" evidence="18">
    <location>
        <begin position="382"/>
        <end position="414"/>
    </location>
</feature>
<dbReference type="EMBL" id="SDOV01000001">
    <property type="protein sequence ID" value="KAH7645966.1"/>
    <property type="molecule type" value="Genomic_DNA"/>
</dbReference>
<evidence type="ECO:0000256" key="3">
    <source>
        <dbReference type="ARBA" id="ARBA00013278"/>
    </source>
</evidence>
<dbReference type="GO" id="GO:0044218">
    <property type="term" value="C:other organism cell membrane"/>
    <property type="evidence" value="ECO:0007669"/>
    <property type="project" value="UniProtKB-KW"/>
</dbReference>
<dbReference type="InterPro" id="IPR016186">
    <property type="entry name" value="C-type_lectin-like/link_sf"/>
</dbReference>
<feature type="transmembrane region" description="Helical" evidence="23">
    <location>
        <begin position="3389"/>
        <end position="3410"/>
    </location>
</feature>
<feature type="disulfide bond" evidence="20">
    <location>
        <begin position="3087"/>
        <end position="3102"/>
    </location>
</feature>
<protein>
    <recommendedName>
        <fullName evidence="3">phospholipase A2</fullName>
        <ecNumber evidence="3">3.1.1.4</ecNumber>
    </recommendedName>
</protein>
<keyword evidence="8" id="KW-0677">Repeat</keyword>
<dbReference type="Pfam" id="PF12796">
    <property type="entry name" value="Ank_2"/>
    <property type="match status" value="1"/>
</dbReference>
<feature type="compositionally biased region" description="Basic residues" evidence="22">
    <location>
        <begin position="314"/>
        <end position="326"/>
    </location>
</feature>
<feature type="transmembrane region" description="Helical" evidence="23">
    <location>
        <begin position="3509"/>
        <end position="3530"/>
    </location>
</feature>
<dbReference type="PROSITE" id="PS50022">
    <property type="entry name" value="FA58C_3"/>
    <property type="match status" value="1"/>
</dbReference>
<dbReference type="CDD" id="cd00057">
    <property type="entry name" value="FA58C"/>
    <property type="match status" value="1"/>
</dbReference>
<keyword evidence="9 21" id="KW-0378">Hydrolase</keyword>
<keyword evidence="5" id="KW-1052">Target cell membrane</keyword>
<dbReference type="InterPro" id="IPR031569">
    <property type="entry name" value="ApeC"/>
</dbReference>
<dbReference type="InterPro" id="IPR001611">
    <property type="entry name" value="Leu-rich_rpt"/>
</dbReference>
<dbReference type="PROSITE" id="PS50297">
    <property type="entry name" value="ANK_REP_REGION"/>
    <property type="match status" value="2"/>
</dbReference>
<evidence type="ECO:0000259" key="24">
    <source>
        <dbReference type="PROSITE" id="PS01180"/>
    </source>
</evidence>
<feature type="disulfide bond" evidence="20">
    <location>
        <begin position="2593"/>
        <end position="2611"/>
    </location>
</feature>
<feature type="active site" description="Nucleophile" evidence="21">
    <location>
        <position position="582"/>
    </location>
</feature>
<dbReference type="Pfam" id="PF00057">
    <property type="entry name" value="Ldl_recept_a"/>
    <property type="match status" value="4"/>
</dbReference>
<dbReference type="SUPFAM" id="SSF81321">
    <property type="entry name" value="Family A G protein-coupled receptor-like"/>
    <property type="match status" value="1"/>
</dbReference>
<feature type="transmembrane region" description="Helical" evidence="23">
    <location>
        <begin position="3612"/>
        <end position="3637"/>
    </location>
</feature>
<feature type="disulfide bond" evidence="20">
    <location>
        <begin position="3107"/>
        <end position="3119"/>
    </location>
</feature>
<dbReference type="InterPro" id="IPR003591">
    <property type="entry name" value="Leu-rich_rpt_typical-subtyp"/>
</dbReference>
<keyword evidence="10 23" id="KW-1133">Transmembrane helix</keyword>
<feature type="disulfide bond" evidence="19">
    <location>
        <begin position="2025"/>
        <end position="2052"/>
    </location>
</feature>
<dbReference type="InterPro" id="IPR002110">
    <property type="entry name" value="Ankyrin_rpt"/>
</dbReference>
<feature type="region of interest" description="Disordered" evidence="22">
    <location>
        <begin position="310"/>
        <end position="331"/>
    </location>
</feature>
<dbReference type="GO" id="GO:2000304">
    <property type="term" value="P:positive regulation of ceramide biosynthetic process"/>
    <property type="evidence" value="ECO:0007669"/>
    <property type="project" value="TreeGrafter"/>
</dbReference>
<evidence type="ECO:0000256" key="8">
    <source>
        <dbReference type="ARBA" id="ARBA00022737"/>
    </source>
</evidence>
<dbReference type="SUPFAM" id="SSF57424">
    <property type="entry name" value="LDL receptor-like module"/>
    <property type="match status" value="4"/>
</dbReference>
<evidence type="ECO:0000256" key="14">
    <source>
        <dbReference type="ARBA" id="ARBA00023136"/>
    </source>
</evidence>
<dbReference type="PROSITE" id="PS01180">
    <property type="entry name" value="CUB"/>
    <property type="match status" value="3"/>
</dbReference>
<reference evidence="29" key="1">
    <citation type="submission" date="2020-06" db="EMBL/GenBank/DDBJ databases">
        <authorList>
            <person name="Ji K."/>
            <person name="Li J."/>
        </authorList>
    </citation>
    <scope>NUCLEOTIDE SEQUENCE</scope>
    <source>
        <strain evidence="29">JKM2019</strain>
        <tissue evidence="29">Whole body</tissue>
    </source>
</reference>
<dbReference type="PROSITE" id="PS01209">
    <property type="entry name" value="LDLRA_1"/>
    <property type="match status" value="1"/>
</dbReference>
<comment type="similarity">
    <text evidence="2">Belongs to the G-protein coupled receptor 1 family.</text>
</comment>
<keyword evidence="12 18" id="KW-0040">ANK repeat</keyword>
<dbReference type="PROSITE" id="PS50262">
    <property type="entry name" value="G_PROTEIN_RECEP_F1_2"/>
    <property type="match status" value="1"/>
</dbReference>
<dbReference type="GO" id="GO:0016020">
    <property type="term" value="C:membrane"/>
    <property type="evidence" value="ECO:0007669"/>
    <property type="project" value="InterPro"/>
</dbReference>
<dbReference type="SMART" id="SM00248">
    <property type="entry name" value="ANK"/>
    <property type="match status" value="4"/>
</dbReference>
<dbReference type="PROSITE" id="PS50068">
    <property type="entry name" value="LDLRA_2"/>
    <property type="match status" value="6"/>
</dbReference>
<evidence type="ECO:0000313" key="29">
    <source>
        <dbReference type="EMBL" id="KAH7645966.1"/>
    </source>
</evidence>
<dbReference type="Pfam" id="PF00431">
    <property type="entry name" value="CUB"/>
    <property type="match status" value="2"/>
</dbReference>
<dbReference type="SMART" id="SM00369">
    <property type="entry name" value="LRR_TYP"/>
    <property type="match status" value="5"/>
</dbReference>
<dbReference type="Gene3D" id="3.80.10.10">
    <property type="entry name" value="Ribonuclease Inhibitor"/>
    <property type="match status" value="2"/>
</dbReference>
<evidence type="ECO:0000256" key="11">
    <source>
        <dbReference type="ARBA" id="ARBA00023028"/>
    </source>
</evidence>
<evidence type="ECO:0000256" key="1">
    <source>
        <dbReference type="ARBA" id="ARBA00004175"/>
    </source>
</evidence>
<evidence type="ECO:0000256" key="23">
    <source>
        <dbReference type="SAM" id="Phobius"/>
    </source>
</evidence>
<feature type="short sequence motif" description="GXGXXG" evidence="21">
    <location>
        <begin position="548"/>
        <end position="553"/>
    </location>
</feature>
<feature type="domain" description="G-protein coupled receptors family 1 profile" evidence="27">
    <location>
        <begin position="3401"/>
        <end position="3663"/>
    </location>
</feature>
<feature type="domain" description="C-type lectin" evidence="26">
    <location>
        <begin position="2322"/>
        <end position="2440"/>
    </location>
</feature>
<evidence type="ECO:0000256" key="19">
    <source>
        <dbReference type="PROSITE-ProRule" id="PRU00059"/>
    </source>
</evidence>
<keyword evidence="7 23" id="KW-0812">Transmembrane</keyword>
<feature type="domain" description="CUB" evidence="24">
    <location>
        <begin position="1269"/>
        <end position="1403"/>
    </location>
</feature>
<dbReference type="SMART" id="SM00231">
    <property type="entry name" value="FA58C"/>
    <property type="match status" value="1"/>
</dbReference>
<keyword evidence="11" id="KW-0800">Toxin</keyword>
<dbReference type="InterPro" id="IPR032675">
    <property type="entry name" value="LRR_dom_sf"/>
</dbReference>
<feature type="disulfide bond" evidence="20">
    <location>
        <begin position="2686"/>
        <end position="2701"/>
    </location>
</feature>
<dbReference type="InterPro" id="IPR002641">
    <property type="entry name" value="PNPLA_dom"/>
</dbReference>
<feature type="disulfide bond" evidence="20">
    <location>
        <begin position="2646"/>
        <end position="2661"/>
    </location>
</feature>
<dbReference type="InterPro" id="IPR036055">
    <property type="entry name" value="LDL_receptor-like_sf"/>
</dbReference>
<feature type="transmembrane region" description="Helical" evidence="23">
    <location>
        <begin position="3422"/>
        <end position="3443"/>
    </location>
</feature>
<evidence type="ECO:0000259" key="26">
    <source>
        <dbReference type="PROSITE" id="PS50041"/>
    </source>
</evidence>
<feature type="disulfide bond" evidence="20">
    <location>
        <begin position="2627"/>
        <end position="2639"/>
    </location>
</feature>
<feature type="transmembrane region" description="Helical" evidence="23">
    <location>
        <begin position="3561"/>
        <end position="3583"/>
    </location>
</feature>
<dbReference type="SUPFAM" id="SSF49785">
    <property type="entry name" value="Galactose-binding domain-like"/>
    <property type="match status" value="2"/>
</dbReference>
<keyword evidence="16" id="KW-1053">Target membrane</keyword>
<dbReference type="Gene3D" id="2.60.120.290">
    <property type="entry name" value="Spermadhesin, CUB domain"/>
    <property type="match status" value="4"/>
</dbReference>
<evidence type="ECO:0000256" key="22">
    <source>
        <dbReference type="SAM" id="MobiDB-lite"/>
    </source>
</evidence>
<dbReference type="InterPro" id="IPR047148">
    <property type="entry name" value="PLPL9"/>
</dbReference>
<keyword evidence="4" id="KW-0268">Exocytosis</keyword>
<dbReference type="CDD" id="cd00112">
    <property type="entry name" value="LDLa"/>
    <property type="match status" value="5"/>
</dbReference>
<evidence type="ECO:0000256" key="13">
    <source>
        <dbReference type="ARBA" id="ARBA00023098"/>
    </source>
</evidence>
<dbReference type="InterPro" id="IPR017452">
    <property type="entry name" value="GPCR_Rhodpsn_7TM"/>
</dbReference>
<dbReference type="Gene3D" id="2.60.120.260">
    <property type="entry name" value="Galactose-binding domain-like"/>
    <property type="match status" value="3"/>
</dbReference>
<evidence type="ECO:0000256" key="15">
    <source>
        <dbReference type="ARBA" id="ARBA00023157"/>
    </source>
</evidence>
<dbReference type="CDD" id="cd00041">
    <property type="entry name" value="CUB"/>
    <property type="match status" value="2"/>
</dbReference>
<dbReference type="CDD" id="cd15137">
    <property type="entry name" value="7tmA_Relaxin_R"/>
    <property type="match status" value="1"/>
</dbReference>
<evidence type="ECO:0000256" key="5">
    <source>
        <dbReference type="ARBA" id="ARBA00022537"/>
    </source>
</evidence>
<feature type="disulfide bond" evidence="20">
    <location>
        <begin position="3075"/>
        <end position="3093"/>
    </location>
</feature>
<dbReference type="Gene3D" id="4.10.400.10">
    <property type="entry name" value="Low-density Lipoprotein Receptor"/>
    <property type="match status" value="6"/>
</dbReference>
<feature type="short sequence motif" description="GXSXG" evidence="21">
    <location>
        <begin position="580"/>
        <end position="584"/>
    </location>
</feature>
<feature type="transmembrane region" description="Helical" evidence="23">
    <location>
        <begin position="3643"/>
        <end position="3666"/>
    </location>
</feature>
<feature type="domain" description="PNPLA" evidence="28">
    <location>
        <begin position="544"/>
        <end position="729"/>
    </location>
</feature>
<evidence type="ECO:0000256" key="16">
    <source>
        <dbReference type="ARBA" id="ARBA00023298"/>
    </source>
</evidence>
<keyword evidence="13 21" id="KW-0443">Lipid metabolism</keyword>
<feature type="disulfide bond" evidence="20">
    <location>
        <begin position="2713"/>
        <end position="2731"/>
    </location>
</feature>
<dbReference type="InterPro" id="IPR008979">
    <property type="entry name" value="Galactose-bd-like_sf"/>
</dbReference>
<dbReference type="Pfam" id="PF16977">
    <property type="entry name" value="ApeC"/>
    <property type="match status" value="1"/>
</dbReference>
<organism evidence="29">
    <name type="scientific">Dermatophagoides farinae</name>
    <name type="common">American house dust mite</name>
    <dbReference type="NCBI Taxonomy" id="6954"/>
    <lineage>
        <taxon>Eukaryota</taxon>
        <taxon>Metazoa</taxon>
        <taxon>Ecdysozoa</taxon>
        <taxon>Arthropoda</taxon>
        <taxon>Chelicerata</taxon>
        <taxon>Arachnida</taxon>
        <taxon>Acari</taxon>
        <taxon>Acariformes</taxon>
        <taxon>Sarcoptiformes</taxon>
        <taxon>Astigmata</taxon>
        <taxon>Psoroptidia</taxon>
        <taxon>Analgoidea</taxon>
        <taxon>Pyroglyphidae</taxon>
        <taxon>Dermatophagoidinae</taxon>
        <taxon>Dermatophagoides</taxon>
    </lineage>
</organism>
<dbReference type="SMART" id="SM00042">
    <property type="entry name" value="CUB"/>
    <property type="match status" value="2"/>
</dbReference>
<dbReference type="SUPFAM" id="SSF49854">
    <property type="entry name" value="Spermadhesin, CUB domain"/>
    <property type="match status" value="4"/>
</dbReference>
<feature type="disulfide bond" evidence="20">
    <location>
        <begin position="2634"/>
        <end position="2652"/>
    </location>
</feature>
<dbReference type="GO" id="GO:0044231">
    <property type="term" value="C:host cell presynaptic membrane"/>
    <property type="evidence" value="ECO:0007669"/>
    <property type="project" value="UniProtKB-KW"/>
</dbReference>
<feature type="region of interest" description="Disordered" evidence="22">
    <location>
        <begin position="2757"/>
        <end position="2795"/>
    </location>
</feature>
<dbReference type="GO" id="GO:0005739">
    <property type="term" value="C:mitochondrion"/>
    <property type="evidence" value="ECO:0007669"/>
    <property type="project" value="TreeGrafter"/>
</dbReference>
<proteinExistence type="inferred from homology"/>
<dbReference type="PRINTS" id="PR00261">
    <property type="entry name" value="LDLRECEPTOR"/>
</dbReference>
<dbReference type="Gene3D" id="2.60.120.1000">
    <property type="match status" value="2"/>
</dbReference>
<gene>
    <name evidence="29" type="ORF">HUG17_1504</name>
</gene>
<dbReference type="Gene3D" id="3.40.1090.10">
    <property type="entry name" value="Cytosolic phospholipase A2 catalytic domain"/>
    <property type="match status" value="1"/>
</dbReference>
<dbReference type="Gene3D" id="1.25.40.20">
    <property type="entry name" value="Ankyrin repeat-containing domain"/>
    <property type="match status" value="2"/>
</dbReference>
<evidence type="ECO:0000259" key="27">
    <source>
        <dbReference type="PROSITE" id="PS50262"/>
    </source>
</evidence>
<dbReference type="Pfam" id="PF13855">
    <property type="entry name" value="LRR_8"/>
    <property type="match status" value="1"/>
</dbReference>
<evidence type="ECO:0000256" key="7">
    <source>
        <dbReference type="ARBA" id="ARBA00022692"/>
    </source>
</evidence>
<dbReference type="InterPro" id="IPR002172">
    <property type="entry name" value="LDrepeatLR_classA_rpt"/>
</dbReference>
<keyword evidence="11" id="KW-0528">Neurotoxin</keyword>
<dbReference type="Proteomes" id="UP000828236">
    <property type="component" value="Unassembled WGS sequence"/>
</dbReference>
<dbReference type="GO" id="GO:0052816">
    <property type="term" value="F:long-chain fatty acyl-CoA hydrolase activity"/>
    <property type="evidence" value="ECO:0007669"/>
    <property type="project" value="TreeGrafter"/>
</dbReference>
<dbReference type="InterPro" id="IPR016187">
    <property type="entry name" value="CTDL_fold"/>
</dbReference>
<feature type="short sequence motif" description="DGA/G" evidence="21">
    <location>
        <begin position="716"/>
        <end position="718"/>
    </location>
</feature>
<name>A0A9D4SLJ6_DERFA</name>
<feature type="disulfide bond" evidence="20">
    <location>
        <begin position="2674"/>
        <end position="2692"/>
    </location>
</feature>
<keyword evidence="14 23" id="KW-0472">Membrane</keyword>
<feature type="active site" description="Proton acceptor" evidence="21">
    <location>
        <position position="716"/>
    </location>
</feature>
<evidence type="ECO:0000256" key="21">
    <source>
        <dbReference type="PROSITE-ProRule" id="PRU01161"/>
    </source>
</evidence>
<dbReference type="PANTHER" id="PTHR24139:SF34">
    <property type="entry name" value="85_88 KDA CALCIUM-INDEPENDENT PHOSPHOLIPASE A2"/>
    <property type="match status" value="1"/>
</dbReference>
<keyword evidence="29" id="KW-0675">Receptor</keyword>
<feature type="disulfide bond" evidence="20">
    <location>
        <begin position="3068"/>
        <end position="3080"/>
    </location>
</feature>
<feature type="repeat" description="ANK" evidence="18">
    <location>
        <begin position="192"/>
        <end position="224"/>
    </location>
</feature>
<feature type="repeat" description="ANK" evidence="18">
    <location>
        <begin position="415"/>
        <end position="447"/>
    </location>
</feature>
<feature type="compositionally biased region" description="Polar residues" evidence="22">
    <location>
        <begin position="2757"/>
        <end position="2768"/>
    </location>
</feature>
<dbReference type="Pfam" id="PF01734">
    <property type="entry name" value="Patatin"/>
    <property type="match status" value="1"/>
</dbReference>
<feature type="disulfide bond" evidence="20">
    <location>
        <begin position="3126"/>
        <end position="3141"/>
    </location>
</feature>
<evidence type="ECO:0000256" key="12">
    <source>
        <dbReference type="ARBA" id="ARBA00023043"/>
    </source>
</evidence>
<evidence type="ECO:0000256" key="17">
    <source>
        <dbReference type="ARBA" id="ARBA00023422"/>
    </source>
</evidence>
<evidence type="ECO:0000256" key="2">
    <source>
        <dbReference type="ARBA" id="ARBA00010663"/>
    </source>
</evidence>
<feature type="domain" description="F5/8 type C" evidence="25">
    <location>
        <begin position="1838"/>
        <end position="2017"/>
    </location>
</feature>
<keyword evidence="21" id="KW-0442">Lipid degradation</keyword>
<feature type="region of interest" description="Disordered" evidence="22">
    <location>
        <begin position="1414"/>
        <end position="1441"/>
    </location>
</feature>
<dbReference type="InterPro" id="IPR000276">
    <property type="entry name" value="GPCR_Rhodpsn"/>
</dbReference>
<dbReference type="Gene3D" id="3.10.100.10">
    <property type="entry name" value="Mannose-Binding Protein A, subunit A"/>
    <property type="match status" value="1"/>
</dbReference>
<accession>A0A9D4SLJ6</accession>
<dbReference type="InterPro" id="IPR000421">
    <property type="entry name" value="FA58C"/>
</dbReference>
<dbReference type="GO" id="GO:0006887">
    <property type="term" value="P:exocytosis"/>
    <property type="evidence" value="ECO:0007669"/>
    <property type="project" value="UniProtKB-KW"/>
</dbReference>
<dbReference type="PANTHER" id="PTHR24139">
    <property type="entry name" value="CALCIUM-INDEPENDENT PHOSPHOLIPASE A2"/>
    <property type="match status" value="1"/>
</dbReference>
<comment type="caution">
    <text evidence="29">The sequence shown here is derived from an EMBL/GenBank/DDBJ whole genome shotgun (WGS) entry which is preliminary data.</text>
</comment>
<evidence type="ECO:0000256" key="6">
    <source>
        <dbReference type="ARBA" id="ARBA00022614"/>
    </source>
</evidence>
<feature type="domain" description="CUB" evidence="24">
    <location>
        <begin position="2025"/>
        <end position="2158"/>
    </location>
</feature>
<dbReference type="SUPFAM" id="SSF56436">
    <property type="entry name" value="C-type lectin-like"/>
    <property type="match status" value="1"/>
</dbReference>
<dbReference type="PROSITE" id="PS51635">
    <property type="entry name" value="PNPLA"/>
    <property type="match status" value="1"/>
</dbReference>
<comment type="caution">
    <text evidence="20">Lacks conserved residue(s) required for the propagation of feature annotation.</text>
</comment>
<dbReference type="SUPFAM" id="SSF52058">
    <property type="entry name" value="L domain-like"/>
    <property type="match status" value="1"/>
</dbReference>
<dbReference type="GO" id="GO:0047499">
    <property type="term" value="F:calcium-independent phospholipase A2 activity"/>
    <property type="evidence" value="ECO:0007669"/>
    <property type="project" value="InterPro"/>
</dbReference>
<feature type="domain" description="CUB" evidence="24">
    <location>
        <begin position="2170"/>
        <end position="2296"/>
    </location>
</feature>
<dbReference type="PROSITE" id="PS50088">
    <property type="entry name" value="ANK_REPEAT"/>
    <property type="match status" value="3"/>
</dbReference>
<dbReference type="GO" id="GO:0016042">
    <property type="term" value="P:lipid catabolic process"/>
    <property type="evidence" value="ECO:0007669"/>
    <property type="project" value="UniProtKB-UniRule"/>
</dbReference>
<evidence type="ECO:0000256" key="9">
    <source>
        <dbReference type="ARBA" id="ARBA00022801"/>
    </source>
</evidence>
<evidence type="ECO:0000259" key="28">
    <source>
        <dbReference type="PROSITE" id="PS51635"/>
    </source>
</evidence>
<evidence type="ECO:0000256" key="4">
    <source>
        <dbReference type="ARBA" id="ARBA00022483"/>
    </source>
</evidence>
<dbReference type="InterPro" id="IPR035914">
    <property type="entry name" value="Sperma_CUB_dom_sf"/>
</dbReference>
<keyword evidence="15 20" id="KW-1015">Disulfide bond</keyword>
<dbReference type="InterPro" id="IPR016035">
    <property type="entry name" value="Acyl_Trfase/lysoPLipase"/>
</dbReference>
<dbReference type="InterPro" id="IPR023415">
    <property type="entry name" value="LDLR_class-A_CS"/>
</dbReference>
<feature type="compositionally biased region" description="Basic residues" evidence="22">
    <location>
        <begin position="2775"/>
        <end position="2790"/>
    </location>
</feature>
<dbReference type="EC" id="3.1.1.4" evidence="3"/>
<evidence type="ECO:0000259" key="25">
    <source>
        <dbReference type="PROSITE" id="PS50022"/>
    </source>
</evidence>
<dbReference type="Pfam" id="PF00001">
    <property type="entry name" value="7tm_1"/>
    <property type="match status" value="1"/>
</dbReference>
<evidence type="ECO:0000256" key="20">
    <source>
        <dbReference type="PROSITE-ProRule" id="PRU00124"/>
    </source>
</evidence>
<dbReference type="InterPro" id="IPR001304">
    <property type="entry name" value="C-type_lectin-like"/>
</dbReference>
<sequence>MPKILDKLWHNMSKALFMNGNGQQSHQRTRSFQLSDKIILFKENFEILDIDELFEFKKSRELLKQDNNVALYSNIVKLDKKETDNEKRTNSIYYEIVYCREKLYSFLVYHTTSKVIGEQYYEYFRQSLNKLSKSISLMKPTALEQLKSIMESLKINPRWSSTHIAARLGLEAHFKESRDIVSTEINLQMNDDRMTPLHLAINHRWPQIVQDILDLLPDLNLRDSKQYSFLHCAALSTHEIFTKILYKPNMFGRILWKNHQGSTALHLACFAQNYNVVFEFLKFGLTVRMLTLPPPKQRIQRSIEDFHHSSALRNKSKKDTSKKKKSQSPQVSHIVQFTEQDLMDIDMQDIVMAGSPLHWAKHRRLVEKLIAYKFKLNTPNMNEDTPLHVMVKRNRLRCVITLLCSGARVNVQNKFGNTPLHHAVKIDEITLTQTLVVFDADIDILNKAKESARHLAAKESPFSAQILFVLSSLGAKRCSNEQKNCNAGCREGGDFDGKWSPALIEVTKQYESLFQNIKNEKHFNEEMVKKATKEQSSDQNVNLLALDGGGIKGLITVQLMIELQKYLKRPLIDYFQWIAGTSTGSFIVVFLVTGTPLSQIRNIYMQFKDKVFIGERPYDAEPLEKLIKEIIGSELRMEDLRTSFHKMVMIPAGLIDRKPMKLHLFRSYESHYELLKIPDFDRGFSRQPSRDQLVWQACRASGSAPTYFKTFGPFIDGGLIACNPTLDAMTEIEFRNIALREVGRESECQNLRFVLSLGTGQQQTEESKAIDIGAYSLRLTEINNQIKYIYQMASLLLNEICNTDNHIVNRAEAFCSATNILYFRINPMFDKLIELDETLDFKIVNALWETKRFIIWYSFVILFVYHQSSIQQINSKEFFAKNCAELWLQYGIRHSGNYTLLLDDSTESLNNGIQVECDMSSALTVDPQIDGNHLGESEQVFEVKTIIHHDSEEPRLVQGYESPGSFERNIIYNQGHSNSNFSSTPKDANRLFMRQIEKIVNSAFSCQQYIRWDCKGSVFSFWFQHYHSWWLDRNGLTRTYWGGAEPDSNSCGCFPYCHPTVKNSTCNCDANMKTDWLEDSGLLLSKDRLPVTQLRFGDTGESYEVGRYTLGPLICRSYGHLNVSLGHFKAPVTITSPGYPIRYPPAFRRYEWIITVDEGQWIEMVFPEYDIIHYGAYVSVPGCRYAIEVDIFQKPKTNDENTETFIYSGQEWHLVNSIRREKSSQPYYVTDGSETLFRLRFITCNQKRSLINDHKGFKVEFRFCKCSTCNIGTESFTNCTVEPDHCLYIYSQGYPFPHYLYGKKIDHETRVHRWQIATQPDHMLQIEFNDFDVISTPGQHYCDTDLVTIYGEKNMKRKTNYCNINRFNIGKLHSKSNYMEIILRTSLRKVGNSRGIHATVRSIHQHLFKTSRFVKNAAEGRPTDQSSTRSPRESSLAVDNNFEQREAAKCSSTNYEREPWWRVNLQKRHRIHGVKIYSYLGKHETPLMQSNIMLEPNSDISPYCDREWPVGNYALPMPDSGCPASKIGYSKWLTGMRFHAVQYDKPYDDKIRYWSENIMLKGGATSTGIEQHFCVHAANNRKAPENSNETCTWQPGKYCILQYGLSCPDGFQIGSITWFDKSLNKSNSDLFNFINGTVPKGDYTTHNTTLYFCCREDGDPTKPINLPKTRPFYLFQYGRICQEVADMSEMEHFFHYEEEVVLYGALPDLVFASGQKLKFQDPHPRIEVTLFDRGLTLHYCYYDIADKLKGFQVLVDTTPDTFGYGRWYDGESGLTRPVNKPFLSAVECASYGTTEEEFVQITLNCTQPIEGQYVIIFMKDRQDALQLCEVVVFGEESCGRPLGMATEEILDSAITASTFDSSKGLVYHPYNVRLNSFAAWCTTNTDQEKHIQIDLRLQNSNIVFDSKLPMGDESNWNQVNYVTIVGVAMQGMPHGFKSYFVTHFQLLFSNDSLHWTYEEEPIGRQKIYKCVQCEAQHVDPNEVVMYNLLKPVVARFIRIKILAFRGGPCMRLELIGCRGDKKNFCSRTLTASTPGVISSPNYPFYYAQYKSCVWHIKPNKPDRHIELDFIVLDLAPAEKSGGKCHDGLYINHSPQQSLITIEAPSTVASGIHRPAHSFLHRNFPKKIISNGAVTLTLNTCFRFSMTRFQGFLVRFREADCPGCGIGDPRCSRLHNCTSLCGRILSINYPLNYLNNHRCRWLIRAPAGHYFNITIEDFDVAGSQAYTTKSSTNRPLKHCLFDHLSFIDPSTGMVIGRYCNTNKPSKFIFSNWNELLIEFSSDSSSTGRGFKLKYKAERYHLLPEAIPLLIPPMYSCPNGWLYFRGYCFASFVEEESLQWYEAEEKCAQKAKGRDGHLVSITDYLEMNVVHYWIVEQWKLTPHQSIYIGLIDTNREGFYNWSDGNPMSYTDWYRNNFWPVDSATTFYSQQQHQQQKNWSNTNEYGPYSKSPMISWNGDLNNFFNQYSQPDGGAYEDCTVINFHSIYSTLNWHDVPCSLGKKVMPTVKLVNYNLTTIASTINLVTNNSSMNSIIATRNRNMILNHNDGLIRSYICKMDSNSSLHQHSPRRTLFTRRLSEDKKKIRAKVDTNRYFVCNNYEVISNLFRCDGTANCRDGSDETEGCSISDECLESQFQCANSHCIAIGKYCDFVDDCGDGSDEIFCVRRQCKKNSEFKCNNDQCIPNYKRCNLFHDCRDQSDEDNCSGKCNLNTTFQCYYGNCIPLYALCDRHRDCPGKFFEDEHETVCSLLNQNDQQQSPFLFDAPSSSSNDYQDKPYRWRRGSTNHPRKRNRRNKTESPLFCGQRKDTRLETCQDLLEYQGIMQDGNYELKPITENKLTLRVYCRFLNSTHATTIINHDTEDRLYVRSSFDAPGSYVRTITYEGSFDLIVAVINASASCRQFLSYECSGSRFNFNSPKPNSWWVSRLGLKEYSWGTDRLNSCACYPNCISNLHCNCDAGLMFNWTRDYGYIEDRARLPIRQVAFGEVYHIGQLGYVQVGPVECIGKSIEWKLSSLKKIHSDCQVKSSNLFECNSGQIIESKHICIYEFDQLQYQIGCRDVSHLRNCSTFQCPPDYVKCPDSYCIPYRYICNGKWDCVGGSDEIGCARYTCPGHYKCANESSCVWLHQLCDGFRHCPLGDDEWFCDLNCPRNCICNGHYVDCRYSNITMEILANISKETRKLDLSGNHLGPDMSFIDFSRYIYLGELILQSNQLEIIRSRKFIQLTNLYKLDLRFNRIRVIEAAAFAGLQQITTLMLEHNHELQEIHSGAFVGLVSLRRLNISNTKMKTIVKNSFLQMSSLQHLTLVDNEIDTIEKGAFNDLISLMSLDFRGNPVTNFSKDMFVMLKSLRSLASDSFKFCCMVSGIVPFSRCYPPQDEISDCEDLLSKTVQRLILWILGFSALIGNLFVIIWRFKTLNKTNRVSSTLILSLGFADFLMGTYLILIASVDEYYRGRYIENSDYWKNSIWCKLAGFLSTLSLQTSVVTLVLIAIDRLISISFTFSNYRFTVESTYKLLTFTWITMFVLSIVPLLPIDYFQGRFYSRSGVCLAFHITITKWPGWEYSVAVFLVFNLTAFLFILCCYLYMYKTIAITVKKRRQMIQTTKQIRESKIGLQMALIVSTNFLCWFPVIMMGFLALGGIHIPGAAYSWIAVLVLPLNSATNPAIYTLLQLIPNFRSQTQHKRIIDNRLASMRSIRMNGSNGGSFRRVVNQSNGQQDSSFIVSHVSSSLQLIQQPSQPPVKLLMQPPPGYQNLNEFLRTKEPLTARDLYEICLSLSIILKDFHQMGYALGTINCENIFVTIRPIRYIANYIQNGDEYEINNETITKMDGEYRLQAYIPPFDSYQVPRAAISDTTSDNNHISLKEPDDFAMDMEEFGKVIKRMLQIYHSRTLRSSESSFQNISSMTPKKCKS</sequence>
<evidence type="ECO:0000256" key="18">
    <source>
        <dbReference type="PROSITE-ProRule" id="PRU00023"/>
    </source>
</evidence>
<comment type="subcellular location">
    <subcellularLocation>
        <location evidence="1">Target cell membrane</location>
    </subcellularLocation>
</comment>
<dbReference type="InterPro" id="IPR000859">
    <property type="entry name" value="CUB_dom"/>
</dbReference>
<dbReference type="SUPFAM" id="SSF52151">
    <property type="entry name" value="FabD/lysophospholipase-like"/>
    <property type="match status" value="1"/>
</dbReference>
<dbReference type="GO" id="GO:0004930">
    <property type="term" value="F:G protein-coupled receptor activity"/>
    <property type="evidence" value="ECO:0007669"/>
    <property type="project" value="InterPro"/>
</dbReference>
<feature type="transmembrane region" description="Helical" evidence="23">
    <location>
        <begin position="3463"/>
        <end position="3488"/>
    </location>
</feature>
<comment type="catalytic activity">
    <reaction evidence="17">
        <text>a 1,2-diacyl-sn-glycero-3-phosphocholine + H2O = a 1-acyl-sn-glycero-3-phosphocholine + a fatty acid + H(+)</text>
        <dbReference type="Rhea" id="RHEA:15801"/>
        <dbReference type="ChEBI" id="CHEBI:15377"/>
        <dbReference type="ChEBI" id="CHEBI:15378"/>
        <dbReference type="ChEBI" id="CHEBI:28868"/>
        <dbReference type="ChEBI" id="CHEBI:57643"/>
        <dbReference type="ChEBI" id="CHEBI:58168"/>
        <dbReference type="EC" id="3.1.1.4"/>
    </reaction>
    <physiologicalReaction direction="left-to-right" evidence="17">
        <dbReference type="Rhea" id="RHEA:15802"/>
    </physiologicalReaction>
</comment>
<dbReference type="SMART" id="SM00034">
    <property type="entry name" value="CLECT"/>
    <property type="match status" value="1"/>
</dbReference>
<dbReference type="SMART" id="SM00192">
    <property type="entry name" value="LDLa"/>
    <property type="match status" value="6"/>
</dbReference>
<dbReference type="PROSITE" id="PS50041">
    <property type="entry name" value="C_TYPE_LECTIN_2"/>
    <property type="match status" value="1"/>
</dbReference>
<keyword evidence="6" id="KW-0433">Leucine-rich repeat</keyword>
<dbReference type="SUPFAM" id="SSF48403">
    <property type="entry name" value="Ankyrin repeat"/>
    <property type="match status" value="1"/>
</dbReference>
<evidence type="ECO:0000256" key="10">
    <source>
        <dbReference type="ARBA" id="ARBA00022989"/>
    </source>
</evidence>
<keyword evidence="11" id="KW-0638">Presynaptic neurotoxin</keyword>